<dbReference type="GO" id="GO:0006310">
    <property type="term" value="P:DNA recombination"/>
    <property type="evidence" value="ECO:0007669"/>
    <property type="project" value="UniProtKB-KW"/>
</dbReference>
<keyword evidence="2" id="KW-0238">DNA-binding</keyword>
<dbReference type="GO" id="GO:0003677">
    <property type="term" value="F:DNA binding"/>
    <property type="evidence" value="ECO:0007669"/>
    <property type="project" value="UniProtKB-KW"/>
</dbReference>
<sequence>MTNSSTTFTRPSMALVDVPRTAEALERLFAGLDISQETKREYVKRAGAFLRYVSANGLTFTTLADYKRILSERADCSVSTKNKYLTVARVLLKEMHRRGALPVDITENVRAFSQSKKHRREGFDRIEIGMIAKRLRKLPMTARNERRRALFCLLALQGLRQVEVTRLDVGDIDFRRRLAFVRGKGRDDKEPVHLGQETMRILRRYVILAEIRDGALFRSMGIRKSERISTKTIRREMEAAMRSAGVRKTVHGFRHYYITTILKRFGVRDARKLSRHRSMEMLLVYDDEMDTEKLSLEAFECFRGLKVSRWNILDSSFRRHVP</sequence>
<dbReference type="STRING" id="1798661.A3D65_00695"/>
<feature type="domain" description="Tyr recombinase" evidence="4">
    <location>
        <begin position="118"/>
        <end position="299"/>
    </location>
</feature>
<dbReference type="InterPro" id="IPR013762">
    <property type="entry name" value="Integrase-like_cat_sf"/>
</dbReference>
<dbReference type="Gene3D" id="1.10.150.130">
    <property type="match status" value="1"/>
</dbReference>
<dbReference type="InterPro" id="IPR050090">
    <property type="entry name" value="Tyrosine_recombinase_XerCD"/>
</dbReference>
<dbReference type="AlphaFoldDB" id="A0A1G2DAD7"/>
<dbReference type="Gene3D" id="1.10.443.10">
    <property type="entry name" value="Intergrase catalytic core"/>
    <property type="match status" value="1"/>
</dbReference>
<evidence type="ECO:0000313" key="6">
    <source>
        <dbReference type="Proteomes" id="UP000177996"/>
    </source>
</evidence>
<dbReference type="PANTHER" id="PTHR30349">
    <property type="entry name" value="PHAGE INTEGRASE-RELATED"/>
    <property type="match status" value="1"/>
</dbReference>
<evidence type="ECO:0000256" key="1">
    <source>
        <dbReference type="ARBA" id="ARBA00008857"/>
    </source>
</evidence>
<reference evidence="5 6" key="1">
    <citation type="journal article" date="2016" name="Nat. Commun.">
        <title>Thousands of microbial genomes shed light on interconnected biogeochemical processes in an aquifer system.</title>
        <authorList>
            <person name="Anantharaman K."/>
            <person name="Brown C.T."/>
            <person name="Hug L.A."/>
            <person name="Sharon I."/>
            <person name="Castelle C.J."/>
            <person name="Probst A.J."/>
            <person name="Thomas B.C."/>
            <person name="Singh A."/>
            <person name="Wilkins M.J."/>
            <person name="Karaoz U."/>
            <person name="Brodie E.L."/>
            <person name="Williams K.H."/>
            <person name="Hubbard S.S."/>
            <person name="Banfield J.F."/>
        </authorList>
    </citation>
    <scope>NUCLEOTIDE SEQUENCE [LARGE SCALE GENOMIC DNA]</scope>
</reference>
<accession>A0A1G2DAD7</accession>
<dbReference type="CDD" id="cd00397">
    <property type="entry name" value="DNA_BRE_C"/>
    <property type="match status" value="1"/>
</dbReference>
<comment type="similarity">
    <text evidence="1">Belongs to the 'phage' integrase family.</text>
</comment>
<dbReference type="Proteomes" id="UP000177996">
    <property type="component" value="Unassembled WGS sequence"/>
</dbReference>
<dbReference type="Pfam" id="PF00589">
    <property type="entry name" value="Phage_integrase"/>
    <property type="match status" value="1"/>
</dbReference>
<organism evidence="5 6">
    <name type="scientific">Candidatus Lloydbacteria bacterium RIFCSPHIGHO2_02_FULL_50_13</name>
    <dbReference type="NCBI Taxonomy" id="1798661"/>
    <lineage>
        <taxon>Bacteria</taxon>
        <taxon>Candidatus Lloydiibacteriota</taxon>
    </lineage>
</organism>
<dbReference type="PROSITE" id="PS51898">
    <property type="entry name" value="TYR_RECOMBINASE"/>
    <property type="match status" value="1"/>
</dbReference>
<dbReference type="EMBL" id="MHLL01000010">
    <property type="protein sequence ID" value="OGZ10442.1"/>
    <property type="molecule type" value="Genomic_DNA"/>
</dbReference>
<evidence type="ECO:0000256" key="3">
    <source>
        <dbReference type="ARBA" id="ARBA00023172"/>
    </source>
</evidence>
<keyword evidence="3" id="KW-0233">DNA recombination</keyword>
<gene>
    <name evidence="5" type="ORF">A3D65_00695</name>
</gene>
<comment type="caution">
    <text evidence="5">The sequence shown here is derived from an EMBL/GenBank/DDBJ whole genome shotgun (WGS) entry which is preliminary data.</text>
</comment>
<evidence type="ECO:0000256" key="2">
    <source>
        <dbReference type="ARBA" id="ARBA00023125"/>
    </source>
</evidence>
<name>A0A1G2DAD7_9BACT</name>
<dbReference type="InterPro" id="IPR002104">
    <property type="entry name" value="Integrase_catalytic"/>
</dbReference>
<dbReference type="InterPro" id="IPR011010">
    <property type="entry name" value="DNA_brk_join_enz"/>
</dbReference>
<dbReference type="GO" id="GO:0015074">
    <property type="term" value="P:DNA integration"/>
    <property type="evidence" value="ECO:0007669"/>
    <property type="project" value="InterPro"/>
</dbReference>
<dbReference type="SUPFAM" id="SSF56349">
    <property type="entry name" value="DNA breaking-rejoining enzymes"/>
    <property type="match status" value="1"/>
</dbReference>
<dbReference type="InterPro" id="IPR010998">
    <property type="entry name" value="Integrase_recombinase_N"/>
</dbReference>
<dbReference type="PANTHER" id="PTHR30349:SF41">
    <property type="entry name" value="INTEGRASE_RECOMBINASE PROTEIN MJ0367-RELATED"/>
    <property type="match status" value="1"/>
</dbReference>
<proteinExistence type="inferred from homology"/>
<evidence type="ECO:0000313" key="5">
    <source>
        <dbReference type="EMBL" id="OGZ10442.1"/>
    </source>
</evidence>
<evidence type="ECO:0000259" key="4">
    <source>
        <dbReference type="PROSITE" id="PS51898"/>
    </source>
</evidence>
<protein>
    <recommendedName>
        <fullName evidence="4">Tyr recombinase domain-containing protein</fullName>
    </recommendedName>
</protein>